<feature type="region of interest" description="Disordered" evidence="1">
    <location>
        <begin position="35"/>
        <end position="67"/>
    </location>
</feature>
<feature type="compositionally biased region" description="Basic residues" evidence="1">
    <location>
        <begin position="56"/>
        <end position="67"/>
    </location>
</feature>
<accession>A0AAV2CRZ7</accession>
<gene>
    <name evidence="2" type="ORF">LTRI10_LOCUS6414</name>
</gene>
<proteinExistence type="predicted"/>
<feature type="compositionally biased region" description="Basic and acidic residues" evidence="1">
    <location>
        <begin position="40"/>
        <end position="49"/>
    </location>
</feature>
<evidence type="ECO:0000313" key="2">
    <source>
        <dbReference type="EMBL" id="CAL1358889.1"/>
    </source>
</evidence>
<keyword evidence="3" id="KW-1185">Reference proteome</keyword>
<organism evidence="2 3">
    <name type="scientific">Linum trigynum</name>
    <dbReference type="NCBI Taxonomy" id="586398"/>
    <lineage>
        <taxon>Eukaryota</taxon>
        <taxon>Viridiplantae</taxon>
        <taxon>Streptophyta</taxon>
        <taxon>Embryophyta</taxon>
        <taxon>Tracheophyta</taxon>
        <taxon>Spermatophyta</taxon>
        <taxon>Magnoliopsida</taxon>
        <taxon>eudicotyledons</taxon>
        <taxon>Gunneridae</taxon>
        <taxon>Pentapetalae</taxon>
        <taxon>rosids</taxon>
        <taxon>fabids</taxon>
        <taxon>Malpighiales</taxon>
        <taxon>Linaceae</taxon>
        <taxon>Linum</taxon>
    </lineage>
</organism>
<name>A0AAV2CRZ7_9ROSI</name>
<dbReference type="Proteomes" id="UP001497516">
    <property type="component" value="Chromosome 10"/>
</dbReference>
<dbReference type="AlphaFoldDB" id="A0AAV2CRZ7"/>
<dbReference type="EMBL" id="OZ034814">
    <property type="protein sequence ID" value="CAL1358889.1"/>
    <property type="molecule type" value="Genomic_DNA"/>
</dbReference>
<sequence>MEQRNRIQSRWVSTFAKAPSSTIARLSHPASLVVAIDPPSPKEKLDTAEKTGFGRLKNKKLRRRVAA</sequence>
<protein>
    <submittedName>
        <fullName evidence="2">Uncharacterized protein</fullName>
    </submittedName>
</protein>
<evidence type="ECO:0000313" key="3">
    <source>
        <dbReference type="Proteomes" id="UP001497516"/>
    </source>
</evidence>
<reference evidence="2 3" key="1">
    <citation type="submission" date="2024-04" db="EMBL/GenBank/DDBJ databases">
        <authorList>
            <person name="Fracassetti M."/>
        </authorList>
    </citation>
    <scope>NUCLEOTIDE SEQUENCE [LARGE SCALE GENOMIC DNA]</scope>
</reference>
<evidence type="ECO:0000256" key="1">
    <source>
        <dbReference type="SAM" id="MobiDB-lite"/>
    </source>
</evidence>